<keyword evidence="1" id="KW-1133">Transmembrane helix</keyword>
<keyword evidence="1" id="KW-0472">Membrane</keyword>
<keyword evidence="1" id="KW-0812">Transmembrane</keyword>
<evidence type="ECO:0000256" key="1">
    <source>
        <dbReference type="SAM" id="Phobius"/>
    </source>
</evidence>
<evidence type="ECO:0000313" key="3">
    <source>
        <dbReference type="Proteomes" id="UP000015241"/>
    </source>
</evidence>
<feature type="transmembrane region" description="Helical" evidence="1">
    <location>
        <begin position="99"/>
        <end position="118"/>
    </location>
</feature>
<gene>
    <name evidence="2" type="ORF">FOMPIDRAFT_1112383</name>
</gene>
<evidence type="ECO:0000313" key="2">
    <source>
        <dbReference type="EMBL" id="EPT05045.1"/>
    </source>
</evidence>
<dbReference type="STRING" id="743788.S8G461"/>
<organism evidence="2 3">
    <name type="scientific">Fomitopsis schrenkii</name>
    <name type="common">Brown rot fungus</name>
    <dbReference type="NCBI Taxonomy" id="2126942"/>
    <lineage>
        <taxon>Eukaryota</taxon>
        <taxon>Fungi</taxon>
        <taxon>Dikarya</taxon>
        <taxon>Basidiomycota</taxon>
        <taxon>Agaricomycotina</taxon>
        <taxon>Agaricomycetes</taxon>
        <taxon>Polyporales</taxon>
        <taxon>Fomitopsis</taxon>
    </lineage>
</organism>
<dbReference type="HOGENOM" id="CLU_085148_0_0_1"/>
<dbReference type="InParanoid" id="S8G461"/>
<sequence length="247" mass="27657">MQNLLIDQPPPEQVPYQLTSYISAEAWQARLRAVIRKGSRYINPRFDVVWAAVAFVMIIAFPIAMFYVSLNVLKLQPTDGTSIDLFRAEANRSWQARGISFAVFIGIVLFMWVPLWFFKISGKKQVNQMLERFEQEDRAVKPNVVLPTYRISRPRFMGNSVTLNISVPAGASVPSNFAYGAPLPTYIVNRPADPNAVAYGYGQPPAGVPMTGVPLYNQFDEKIPGYSAPAPGLYVPDDTKHERESLV</sequence>
<dbReference type="EMBL" id="KE504125">
    <property type="protein sequence ID" value="EPT05045.1"/>
    <property type="molecule type" value="Genomic_DNA"/>
</dbReference>
<dbReference type="eggNOG" id="ENOG502SF4F">
    <property type="taxonomic scope" value="Eukaryota"/>
</dbReference>
<accession>S8G461</accession>
<feature type="transmembrane region" description="Helical" evidence="1">
    <location>
        <begin position="46"/>
        <end position="68"/>
    </location>
</feature>
<proteinExistence type="predicted"/>
<keyword evidence="3" id="KW-1185">Reference proteome</keyword>
<dbReference type="Proteomes" id="UP000015241">
    <property type="component" value="Unassembled WGS sequence"/>
</dbReference>
<dbReference type="OrthoDB" id="2504001at2759"/>
<protein>
    <submittedName>
        <fullName evidence="2">Uncharacterized protein</fullName>
    </submittedName>
</protein>
<reference evidence="2 3" key="1">
    <citation type="journal article" date="2012" name="Science">
        <title>The Paleozoic origin of enzymatic lignin decomposition reconstructed from 31 fungal genomes.</title>
        <authorList>
            <person name="Floudas D."/>
            <person name="Binder M."/>
            <person name="Riley R."/>
            <person name="Barry K."/>
            <person name="Blanchette R.A."/>
            <person name="Henrissat B."/>
            <person name="Martinez A.T."/>
            <person name="Otillar R."/>
            <person name="Spatafora J.W."/>
            <person name="Yadav J.S."/>
            <person name="Aerts A."/>
            <person name="Benoit I."/>
            <person name="Boyd A."/>
            <person name="Carlson A."/>
            <person name="Copeland A."/>
            <person name="Coutinho P.M."/>
            <person name="de Vries R.P."/>
            <person name="Ferreira P."/>
            <person name="Findley K."/>
            <person name="Foster B."/>
            <person name="Gaskell J."/>
            <person name="Glotzer D."/>
            <person name="Gorecki P."/>
            <person name="Heitman J."/>
            <person name="Hesse C."/>
            <person name="Hori C."/>
            <person name="Igarashi K."/>
            <person name="Jurgens J.A."/>
            <person name="Kallen N."/>
            <person name="Kersten P."/>
            <person name="Kohler A."/>
            <person name="Kuees U."/>
            <person name="Kumar T.K.A."/>
            <person name="Kuo A."/>
            <person name="LaButti K."/>
            <person name="Larrondo L.F."/>
            <person name="Lindquist E."/>
            <person name="Ling A."/>
            <person name="Lombard V."/>
            <person name="Lucas S."/>
            <person name="Lundell T."/>
            <person name="Martin R."/>
            <person name="McLaughlin D.J."/>
            <person name="Morgenstern I."/>
            <person name="Morin E."/>
            <person name="Murat C."/>
            <person name="Nagy L.G."/>
            <person name="Nolan M."/>
            <person name="Ohm R.A."/>
            <person name="Patyshakuliyeva A."/>
            <person name="Rokas A."/>
            <person name="Ruiz-Duenas F.J."/>
            <person name="Sabat G."/>
            <person name="Salamov A."/>
            <person name="Samejima M."/>
            <person name="Schmutz J."/>
            <person name="Slot J.C."/>
            <person name="St John F."/>
            <person name="Stenlid J."/>
            <person name="Sun H."/>
            <person name="Sun S."/>
            <person name="Syed K."/>
            <person name="Tsang A."/>
            <person name="Wiebenga A."/>
            <person name="Young D."/>
            <person name="Pisabarro A."/>
            <person name="Eastwood D.C."/>
            <person name="Martin F."/>
            <person name="Cullen D."/>
            <person name="Grigoriev I.V."/>
            <person name="Hibbett D.S."/>
        </authorList>
    </citation>
    <scope>NUCLEOTIDE SEQUENCE</scope>
    <source>
        <strain evidence="3">FP-58527</strain>
    </source>
</reference>
<dbReference type="AlphaFoldDB" id="S8G461"/>
<name>S8G461_FOMSC</name>